<dbReference type="GO" id="GO:0016787">
    <property type="term" value="F:hydrolase activity"/>
    <property type="evidence" value="ECO:0007669"/>
    <property type="project" value="UniProtKB-KW"/>
</dbReference>
<evidence type="ECO:0000256" key="2">
    <source>
        <dbReference type="ARBA" id="ARBA00022723"/>
    </source>
</evidence>
<dbReference type="Proteomes" id="UP000274097">
    <property type="component" value="Unassembled WGS sequence"/>
</dbReference>
<name>A0A3A9JLH9_9PROT</name>
<reference evidence="6 9" key="1">
    <citation type="submission" date="2018-09" db="EMBL/GenBank/DDBJ databases">
        <title>Roseomonas sp. nov., isolated from feces of Tibetan antelopes in the Qinghai-Tibet plateau, China.</title>
        <authorList>
            <person name="Tian Z."/>
        </authorList>
    </citation>
    <scope>NUCLEOTIDE SEQUENCE [LARGE SCALE GENOMIC DNA]</scope>
    <source>
        <strain evidence="7 8">Z23</strain>
        <strain evidence="6 9">Z24</strain>
    </source>
</reference>
<comment type="caution">
    <text evidence="6">The sequence shown here is derived from an EMBL/GenBank/DDBJ whole genome shotgun (WGS) entry which is preliminary data.</text>
</comment>
<dbReference type="InterPro" id="IPR051013">
    <property type="entry name" value="MBL_superfamily_lactonases"/>
</dbReference>
<dbReference type="Proteomes" id="UP000278036">
    <property type="component" value="Unassembled WGS sequence"/>
</dbReference>
<evidence type="ECO:0000313" key="7">
    <source>
        <dbReference type="EMBL" id="RMI25085.1"/>
    </source>
</evidence>
<gene>
    <name evidence="6" type="ORF">D6Z83_03175</name>
    <name evidence="7" type="ORF">EBE87_10765</name>
</gene>
<dbReference type="CDD" id="cd07720">
    <property type="entry name" value="OPHC2-like_MBL-fold"/>
    <property type="match status" value="1"/>
</dbReference>
<dbReference type="EMBL" id="RAQU01000012">
    <property type="protein sequence ID" value="RKK05633.1"/>
    <property type="molecule type" value="Genomic_DNA"/>
</dbReference>
<sequence length="303" mass="32026">MGLHDPAGGPAVSLARPQVPGFHPILVGDTLVTCISDGSLPAGIAALNNIGQEEARHLLDAAFAPPVPRTQVSTYLIQAGGRFALVDTGGGRQHMAPSVGFLADNLARAGVEPGQIDTVLLTHSHPDHSYGLVTSSGEALFPNAEVLLHAEEACFWLSPGAETRLPPQAQRYLVPTLASFAPYQGRIRTFTGGEVFPTVTAVPLPGHTPGHSGYRIASGADSLLIWGDVAHVPDIQLLRPEVGIAFDIDTAQAAETRRRVLEEVAVERQHIAGMHLHFPGFGHVERRGGGYGFVPSPWSDLPG</sequence>
<dbReference type="SUPFAM" id="SSF56281">
    <property type="entry name" value="Metallo-hydrolase/oxidoreductase"/>
    <property type="match status" value="1"/>
</dbReference>
<proteinExistence type="inferred from homology"/>
<dbReference type="GO" id="GO:0046872">
    <property type="term" value="F:metal ion binding"/>
    <property type="evidence" value="ECO:0007669"/>
    <property type="project" value="UniProtKB-KW"/>
</dbReference>
<organism evidence="6 9">
    <name type="scientific">Teichococcus wenyumeiae</name>
    <dbReference type="NCBI Taxonomy" id="2478470"/>
    <lineage>
        <taxon>Bacteria</taxon>
        <taxon>Pseudomonadati</taxon>
        <taxon>Pseudomonadota</taxon>
        <taxon>Alphaproteobacteria</taxon>
        <taxon>Acetobacterales</taxon>
        <taxon>Roseomonadaceae</taxon>
        <taxon>Roseomonas</taxon>
    </lineage>
</organism>
<evidence type="ECO:0000313" key="8">
    <source>
        <dbReference type="Proteomes" id="UP000274097"/>
    </source>
</evidence>
<protein>
    <submittedName>
        <fullName evidence="6">MBL fold metallo-hydrolase</fullName>
    </submittedName>
</protein>
<dbReference type="PANTHER" id="PTHR42978:SF6">
    <property type="entry name" value="QUORUM-QUENCHING LACTONASE YTNP-RELATED"/>
    <property type="match status" value="1"/>
</dbReference>
<dbReference type="InterPro" id="IPR001279">
    <property type="entry name" value="Metallo-B-lactamas"/>
</dbReference>
<dbReference type="Gene3D" id="3.60.15.10">
    <property type="entry name" value="Ribonuclease Z/Hydroxyacylglutathione hydrolase-like"/>
    <property type="match status" value="1"/>
</dbReference>
<dbReference type="PANTHER" id="PTHR42978">
    <property type="entry name" value="QUORUM-QUENCHING LACTONASE YTNP-RELATED-RELATED"/>
    <property type="match status" value="1"/>
</dbReference>
<keyword evidence="2" id="KW-0479">Metal-binding</keyword>
<dbReference type="Pfam" id="PF00753">
    <property type="entry name" value="Lactamase_B"/>
    <property type="match status" value="1"/>
</dbReference>
<keyword evidence="3 6" id="KW-0378">Hydrolase</keyword>
<evidence type="ECO:0000313" key="6">
    <source>
        <dbReference type="EMBL" id="RKK05633.1"/>
    </source>
</evidence>
<feature type="domain" description="Metallo-beta-lactamase" evidence="5">
    <location>
        <begin position="71"/>
        <end position="275"/>
    </location>
</feature>
<accession>A0A3A9JLH9</accession>
<dbReference type="InParanoid" id="A0A3A9JLH9"/>
<keyword evidence="4" id="KW-0862">Zinc</keyword>
<keyword evidence="8" id="KW-1185">Reference proteome</keyword>
<dbReference type="AlphaFoldDB" id="A0A3A9JLH9"/>
<dbReference type="SMART" id="SM00849">
    <property type="entry name" value="Lactamase_B"/>
    <property type="match status" value="1"/>
</dbReference>
<evidence type="ECO:0000256" key="4">
    <source>
        <dbReference type="ARBA" id="ARBA00022833"/>
    </source>
</evidence>
<comment type="similarity">
    <text evidence="1">Belongs to the metallo-beta-lactamase superfamily.</text>
</comment>
<dbReference type="InterPro" id="IPR036866">
    <property type="entry name" value="RibonucZ/Hydroxyglut_hydro"/>
</dbReference>
<evidence type="ECO:0000256" key="3">
    <source>
        <dbReference type="ARBA" id="ARBA00022801"/>
    </source>
</evidence>
<evidence type="ECO:0000259" key="5">
    <source>
        <dbReference type="SMART" id="SM00849"/>
    </source>
</evidence>
<evidence type="ECO:0000256" key="1">
    <source>
        <dbReference type="ARBA" id="ARBA00007749"/>
    </source>
</evidence>
<dbReference type="EMBL" id="RFLX01000006">
    <property type="protein sequence ID" value="RMI25085.1"/>
    <property type="molecule type" value="Genomic_DNA"/>
</dbReference>
<evidence type="ECO:0000313" key="9">
    <source>
        <dbReference type="Proteomes" id="UP000278036"/>
    </source>
</evidence>